<organism evidence="2 3">
    <name type="scientific">Candidatus Accumulibacter adjunctus</name>
    <dbReference type="NCBI Taxonomy" id="1454001"/>
    <lineage>
        <taxon>Bacteria</taxon>
        <taxon>Pseudomonadati</taxon>
        <taxon>Pseudomonadota</taxon>
        <taxon>Betaproteobacteria</taxon>
        <taxon>Candidatus Accumulibacter</taxon>
    </lineage>
</organism>
<dbReference type="STRING" id="1454001.AW08_00502"/>
<evidence type="ECO:0000256" key="1">
    <source>
        <dbReference type="SAM" id="SignalP"/>
    </source>
</evidence>
<comment type="caution">
    <text evidence="2">The sequence shown here is derived from an EMBL/GenBank/DDBJ whole genome shotgun (WGS) entry which is preliminary data.</text>
</comment>
<accession>A0A011MHB3</accession>
<dbReference type="EMBL" id="JFAX01000002">
    <property type="protein sequence ID" value="EXI69293.1"/>
    <property type="molecule type" value="Genomic_DNA"/>
</dbReference>
<evidence type="ECO:0000313" key="3">
    <source>
        <dbReference type="Proteomes" id="UP000020218"/>
    </source>
</evidence>
<keyword evidence="3" id="KW-1185">Reference proteome</keyword>
<feature type="signal peptide" evidence="1">
    <location>
        <begin position="1"/>
        <end position="20"/>
    </location>
</feature>
<name>A0A011MHB3_9PROT</name>
<proteinExistence type="predicted"/>
<gene>
    <name evidence="2" type="ORF">AW08_00502</name>
</gene>
<dbReference type="PATRIC" id="fig|1454001.3.peg.465"/>
<keyword evidence="1" id="KW-0732">Signal</keyword>
<dbReference type="AlphaFoldDB" id="A0A011MHB3"/>
<reference evidence="2" key="1">
    <citation type="submission" date="2014-02" db="EMBL/GenBank/DDBJ databases">
        <title>Expanding our view of genomic diversity in Candidatus Accumulibacter clades.</title>
        <authorList>
            <person name="Skennerton C.T."/>
            <person name="Barr J.J."/>
            <person name="Slater F.R."/>
            <person name="Bond P.L."/>
            <person name="Tyson G.W."/>
        </authorList>
    </citation>
    <scope>NUCLEOTIDE SEQUENCE [LARGE SCALE GENOMIC DNA]</scope>
</reference>
<feature type="chain" id="PRO_5001462070" description="DUF5666 domain-containing protein" evidence="1">
    <location>
        <begin position="21"/>
        <end position="204"/>
    </location>
</feature>
<evidence type="ECO:0000313" key="2">
    <source>
        <dbReference type="EMBL" id="EXI69293.1"/>
    </source>
</evidence>
<dbReference type="Proteomes" id="UP000020218">
    <property type="component" value="Unassembled WGS sequence"/>
</dbReference>
<evidence type="ECO:0008006" key="4">
    <source>
        <dbReference type="Google" id="ProtNLM"/>
    </source>
</evidence>
<sequence>MPIRTIIATAALLLFPFAVAAQQPAAQPAVAQGLVAVAPGQFAGIVEAKVTLAVEAIDQAGRTIVLKDTNGEQSKFVVGDQVKNFAQIKVGDLVVLSYSQELLMTLRKGGGQLRERIDSGQQGTAAPGQMPGAFESKEVAFIADVQQVDRKKGTVTLRGALRTVTLKIKDPKQLQMISKGDQVEGVFSEAMAVAVVPAGAKARK</sequence>
<protein>
    <recommendedName>
        <fullName evidence="4">DUF5666 domain-containing protein</fullName>
    </recommendedName>
</protein>